<evidence type="ECO:0000256" key="1">
    <source>
        <dbReference type="SAM" id="SignalP"/>
    </source>
</evidence>
<dbReference type="Pfam" id="PF25783">
    <property type="entry name" value="BigA_beta"/>
    <property type="match status" value="1"/>
</dbReference>
<proteinExistence type="predicted"/>
<dbReference type="EMBL" id="CP001739">
    <property type="protein sequence ID" value="ACZ07855.1"/>
    <property type="molecule type" value="Genomic_DNA"/>
</dbReference>
<name>D1AFH0_SEBTE</name>
<reference evidence="3 4" key="2">
    <citation type="journal article" date="2010" name="Stand. Genomic Sci.">
        <title>Complete genome sequence of Sebaldella termitidis type strain (NCTC 11300).</title>
        <authorList>
            <person name="Harmon-Smith M."/>
            <person name="Celia L."/>
            <person name="Chertkov O."/>
            <person name="Lapidus A."/>
            <person name="Copeland A."/>
            <person name="Glavina Del Rio T."/>
            <person name="Nolan M."/>
            <person name="Lucas S."/>
            <person name="Tice H."/>
            <person name="Cheng J.F."/>
            <person name="Han C."/>
            <person name="Detter J.C."/>
            <person name="Bruce D."/>
            <person name="Goodwin L."/>
            <person name="Pitluck S."/>
            <person name="Pati A."/>
            <person name="Liolios K."/>
            <person name="Ivanova N."/>
            <person name="Mavromatis K."/>
            <person name="Mikhailova N."/>
            <person name="Chen A."/>
            <person name="Palaniappan K."/>
            <person name="Land M."/>
            <person name="Hauser L."/>
            <person name="Chang Y.J."/>
            <person name="Jeffries C.D."/>
            <person name="Brettin T."/>
            <person name="Goker M."/>
            <person name="Beck B."/>
            <person name="Bristow J."/>
            <person name="Eisen J.A."/>
            <person name="Markowitz V."/>
            <person name="Hugenholtz P."/>
            <person name="Kyrpides N.C."/>
            <person name="Klenk H.P."/>
            <person name="Chen F."/>
        </authorList>
    </citation>
    <scope>NUCLEOTIDE SEQUENCE [LARGE SCALE GENOMIC DNA]</scope>
    <source>
        <strain evidence="4">ATCC 33386 / NCTC 11300</strain>
    </source>
</reference>
<reference evidence="4" key="1">
    <citation type="submission" date="2009-09" db="EMBL/GenBank/DDBJ databases">
        <title>The complete chromosome of Sebaldella termitidis ATCC 33386.</title>
        <authorList>
            <consortium name="US DOE Joint Genome Institute (JGI-PGF)"/>
            <person name="Lucas S."/>
            <person name="Copeland A."/>
            <person name="Lapidus A."/>
            <person name="Glavina del Rio T."/>
            <person name="Dalin E."/>
            <person name="Tice H."/>
            <person name="Bruce D."/>
            <person name="Goodwin L."/>
            <person name="Pitluck S."/>
            <person name="Kyrpides N."/>
            <person name="Mavromatis K."/>
            <person name="Ivanova N."/>
            <person name="Mikhailova N."/>
            <person name="Sims D."/>
            <person name="Meincke L."/>
            <person name="Brettin T."/>
            <person name="Detter J.C."/>
            <person name="Han C."/>
            <person name="Larimer F."/>
            <person name="Land M."/>
            <person name="Hauser L."/>
            <person name="Markowitz V."/>
            <person name="Cheng J.F."/>
            <person name="Hugenholtz P."/>
            <person name="Woyke T."/>
            <person name="Wu D."/>
            <person name="Eisen J.A."/>
        </authorList>
    </citation>
    <scope>NUCLEOTIDE SEQUENCE [LARGE SCALE GENOMIC DNA]</scope>
    <source>
        <strain evidence="4">ATCC 33386 / NCTC 11300</strain>
    </source>
</reference>
<dbReference type="InterPro" id="IPR058034">
    <property type="entry name" value="BigA_beta"/>
</dbReference>
<keyword evidence="4" id="KW-1185">Reference proteome</keyword>
<feature type="chain" id="PRO_5003019749" evidence="1">
    <location>
        <begin position="25"/>
        <end position="2337"/>
    </location>
</feature>
<feature type="signal peptide" evidence="1">
    <location>
        <begin position="1"/>
        <end position="24"/>
    </location>
</feature>
<sequence length="2337" mass="245153">MRKNKKLLVSFLALNSVLSMYNTAAPVTVKYNRMYNNMVKNINQGKSNEKNYETIQKILNQKNKELKDLYLQGEYIVKPEYLEWQVFFTGFYDEYGKGVDNSAENAEYHSKVTGYYDAGGNYVVTSGSIKGLAGKGYRALQQPKDINLGVSIPLKGLSREPLNLSLTPAGEININPGSQNVTPPVFSINPTVTTNTFNIDIPNITVNSPTVPTPFSVKPPGTGNGDETYTALRPTDVGTTYRGYTAMISQYNLTTGNMTAHFSGSGYTGLGSCTSGGCLTSYDVENLNGAIDWRVGSGANYGATDPVINDLTVSSAPGVGKAVYDSLTALYKITAAEKIILGIPNNPVGGTADNLVMTLDSKATGNDMPHLIQFDPHTNTNRKYTAYIQDHYGNATGRTNTSDQESDTDKRVQYYYNVLENHGLLQLKGSNGLLIGLQSHNGVVSAVYENYGEMIGLNEGTNPTNHVAHAFIAAQNNSYNHRRFEFYNKPGGLVELRAKSSIAYYYGDPNNYISNKAPHYNIFNEGRIVLYGSENIGISTNGASRDPEGSKIVLYTPIEINGDNSIGVEISKLMDDGYETPVAENPSGGANTYDARPSAIRVIIGKEENKYAGNSTGLNSAGNPFEAGYVEDSVGLYIDKAGLTYRLKDFGFEFGDYARYGKLVYLKAGTLYLDNRETTDINITAGKDNYVFISDSSSSDLTVNPNLNIGTEAKPVNGTIGILGINNGKIHFGASNSIKTYGENSHAVIIQGGSVLNNAAAGLNHSFEVNGKGSIALYVNQGTADFSNSPEINVKAVGEKAVGVYNSSGVVKLGASGTGTGIYTADGLNSVLFYNKTTNAANSIETSGSIFTVKNGGLFSYIENKLSAPQIKFTNTGGTTLNLSDGARGFIYTGNNTSVAAADIQNYFNDNYSGHGNMTVNLSSNASLFVIQEFGSISLDDVNTVAAGTGIFNQINNTGGKNAFLTKGTLVLNPASNLVDLDSPSELYLNIDKALLGITVNSGVAVKGTQDGQAALADDNSYDAVLHVKMENNGTIDLQGKSSIGIYTNNGKITNNNIINVSGDSSLGIFSENGTVTSNTGTINIGNGSVGIYGISHQNPASVPAHGGGLIDIANTGVIRASAGTGAIGIYADNNRTGGIASDADIDLSTGTIDVKNSENAVGVYVNKGTIVDSGSRITVGKNSVALYAKDSDVSLNGIIIDLNGDNALGIFLDGTSSLATTGTNIINIDGRDIILFNMNSSGAVSNNFTVGSIAPGSTYTLGNITGGVFKYTGNSELASNGTLVTGKESAVYLDGSTVTSAAGSVNVAAIALNDQYSGLLPLPAGMTAGIDGENNGTIILGDGSAGIYGKNGSRISNKGAITVGSSSAGLMTSGSGSKVLNSGMITVGTGSQGIYLKDGISAENLGAGNISGTGAGTIGIYADSNISTMQISNDGIINLSGDKSVGIYTTGTNSYLIDNNSTGIISIGNSTNTSDPGIGIYGSTAGSIITNHGTVSSGENSIGAYSSSGTVDNNGIFNVGNSGVGIYSSNGIVNLNTGSAINMGTNGAVAVYGVNSAVTNSSDLNIGDKNYGFILKGGSLTTGAGTNSILGNDSVYMYSTEAVTVINNGNVAMTGSDNIGFYMAKDPVSKTGGGTIVNSPGSVIAGTAGDNNIGIYNYGGIVDNYGMVMVGGSELKLIDGTSDIDVKSSKYSVGIYGEDAAVTNYGSGLITAGYGGFGIVAKGGTASNFGIIITNGDHSTGMYTEDGIITNEAAGVIDVTGKNAIGMAGKGEGSQLINHGTINIDGDGAIGMYGNVGTVIFNSPTGIINVTGNGQAFVSADPANSSHNIENGSAFINGAITANVIESIGSSHTLPTLINAGIIKSSGILALDGMQVMIKPDPTTKQPSSDPDYDFELSGTSIIADQVTASKPIVILPGFSDGLIANVIKLEGLIQATSGQYDFISGSLLWEATPKATGSGSDVYMSRKAFTEFTDGLWFEDFGTALENNYMTASGDGITIYNKTGYITNETDFRHIMASLAGNVYANINQRENDIARTFEDSMHLLQNSVNNTKENVKISVIAGKGKNKEETDGVVSYDYATTGVLALREVERTYRHTFGYSVGYLHTGFEFNDGNSSEEWVDTIQLGVHNKYKSGGWEVRNDLTGRVSFHNVDRNIDWPSPLVRSEMNGTYETYSLTSDNILGKEFGLGKKASIMPYGAFRAMYVTRPAFDESGLEALEVEGNDAWSAKPRAGVELKGSVPLGAKSAWKLKGTLDLAYEYELADLNEREKARLTAIEDGYHELSKPQEEKGAFRTRAEIGVEVEDRYGVFITGEYLSGNDKEDDYRAGVTLKAVF</sequence>
<accession>D1AFH0</accession>
<dbReference type="eggNOG" id="COG3210">
    <property type="taxonomic scope" value="Bacteria"/>
</dbReference>
<dbReference type="eggNOG" id="COG4625">
    <property type="taxonomic scope" value="Bacteria"/>
</dbReference>
<evidence type="ECO:0000313" key="4">
    <source>
        <dbReference type="Proteomes" id="UP000000845"/>
    </source>
</evidence>
<dbReference type="InterPro" id="IPR036709">
    <property type="entry name" value="Autotransporte_beta_dom_sf"/>
</dbReference>
<dbReference type="HOGENOM" id="CLU_229799_0_0_0"/>
<keyword evidence="1" id="KW-0732">Signal</keyword>
<gene>
    <name evidence="3" type="ordered locus">Sterm_0987</name>
</gene>
<dbReference type="RefSeq" id="WP_012860451.1">
    <property type="nucleotide sequence ID" value="NC_013517.1"/>
</dbReference>
<evidence type="ECO:0000259" key="2">
    <source>
        <dbReference type="PROSITE" id="PS51208"/>
    </source>
</evidence>
<dbReference type="SMART" id="SM00869">
    <property type="entry name" value="Autotransporter"/>
    <property type="match status" value="1"/>
</dbReference>
<dbReference type="SMART" id="SM00710">
    <property type="entry name" value="PbH1"/>
    <property type="match status" value="5"/>
</dbReference>
<dbReference type="KEGG" id="str:Sterm_0987"/>
<evidence type="ECO:0000313" key="3">
    <source>
        <dbReference type="EMBL" id="ACZ07855.1"/>
    </source>
</evidence>
<organism evidence="3 4">
    <name type="scientific">Sebaldella termitidis (strain ATCC 33386 / NCTC 11300)</name>
    <dbReference type="NCBI Taxonomy" id="526218"/>
    <lineage>
        <taxon>Bacteria</taxon>
        <taxon>Fusobacteriati</taxon>
        <taxon>Fusobacteriota</taxon>
        <taxon>Fusobacteriia</taxon>
        <taxon>Fusobacteriales</taxon>
        <taxon>Leptotrichiaceae</taxon>
        <taxon>Sebaldella</taxon>
    </lineage>
</organism>
<dbReference type="Proteomes" id="UP000000845">
    <property type="component" value="Chromosome"/>
</dbReference>
<dbReference type="SUPFAM" id="SSF103515">
    <property type="entry name" value="Autotransporter"/>
    <property type="match status" value="1"/>
</dbReference>
<dbReference type="Pfam" id="PF03797">
    <property type="entry name" value="Autotransporter"/>
    <property type="match status" value="1"/>
</dbReference>
<dbReference type="InterPro" id="IPR005546">
    <property type="entry name" value="Autotransporte_beta"/>
</dbReference>
<protein>
    <submittedName>
        <fullName evidence="3">Outer membrane autotransporter barrel domain protein</fullName>
    </submittedName>
</protein>
<dbReference type="InterPro" id="IPR006626">
    <property type="entry name" value="PbH1"/>
</dbReference>
<dbReference type="PROSITE" id="PS51208">
    <property type="entry name" value="AUTOTRANSPORTER"/>
    <property type="match status" value="1"/>
</dbReference>
<feature type="domain" description="Autotransporter" evidence="2">
    <location>
        <begin position="2051"/>
        <end position="2337"/>
    </location>
</feature>